<evidence type="ECO:0000313" key="7">
    <source>
        <dbReference type="EMBL" id="MDQ5768675.1"/>
    </source>
</evidence>
<name>A0AA51MM21_9GAMM</name>
<dbReference type="PANTHER" id="PTHR10846">
    <property type="entry name" value="SODIUM/POTASSIUM/CALCIUM EXCHANGER"/>
    <property type="match status" value="1"/>
</dbReference>
<feature type="transmembrane region" description="Helical" evidence="5">
    <location>
        <begin position="34"/>
        <end position="56"/>
    </location>
</feature>
<keyword evidence="8" id="KW-0614">Plasmid</keyword>
<evidence type="ECO:0000256" key="3">
    <source>
        <dbReference type="ARBA" id="ARBA00022989"/>
    </source>
</evidence>
<evidence type="ECO:0000313" key="9">
    <source>
        <dbReference type="Proteomes" id="UP001223336"/>
    </source>
</evidence>
<dbReference type="GO" id="GO:0008273">
    <property type="term" value="F:calcium, potassium:sodium antiporter activity"/>
    <property type="evidence" value="ECO:0007669"/>
    <property type="project" value="TreeGrafter"/>
</dbReference>
<feature type="transmembrane region" description="Helical" evidence="5">
    <location>
        <begin position="175"/>
        <end position="197"/>
    </location>
</feature>
<feature type="transmembrane region" description="Helical" evidence="5">
    <location>
        <begin position="68"/>
        <end position="94"/>
    </location>
</feature>
<dbReference type="Proteomes" id="UP001223336">
    <property type="component" value="Unassembled WGS sequence"/>
</dbReference>
<feature type="transmembrane region" description="Helical" evidence="5">
    <location>
        <begin position="131"/>
        <end position="151"/>
    </location>
</feature>
<evidence type="ECO:0000313" key="8">
    <source>
        <dbReference type="EMBL" id="WML84827.1"/>
    </source>
</evidence>
<reference evidence="8 9" key="1">
    <citation type="submission" date="2023-08" db="EMBL/GenBank/DDBJ databases">
        <title>New molecular markers tilS and rpoB for phylogenetic and monitoring studies of the genus Thiothrix biodiversity.</title>
        <authorList>
            <person name="Ravin N.V."/>
            <person name="Smolyakov D."/>
            <person name="Markov N.D."/>
            <person name="Beletsky A.V."/>
            <person name="Mardanov A.V."/>
            <person name="Rudenko T.S."/>
            <person name="Grabovich M.Y."/>
        </authorList>
    </citation>
    <scope>NUCLEOTIDE SEQUENCE</scope>
    <source>
        <strain evidence="8">DNT52</strain>
        <strain evidence="7 9">H33</strain>
        <plasmid evidence="8">pThsubDNT52_1</plasmid>
    </source>
</reference>
<dbReference type="Gene3D" id="1.20.1420.30">
    <property type="entry name" value="NCX, central ion-binding region"/>
    <property type="match status" value="1"/>
</dbReference>
<dbReference type="Proteomes" id="UP001229862">
    <property type="component" value="Plasmid pThsubDNT52_1"/>
</dbReference>
<dbReference type="InterPro" id="IPR004837">
    <property type="entry name" value="NaCa_Exmemb"/>
</dbReference>
<dbReference type="InterPro" id="IPR004481">
    <property type="entry name" value="K/Na/Ca-exchanger"/>
</dbReference>
<comment type="subcellular location">
    <subcellularLocation>
        <location evidence="1">Membrane</location>
        <topology evidence="1">Multi-pass membrane protein</topology>
    </subcellularLocation>
</comment>
<evidence type="ECO:0000256" key="4">
    <source>
        <dbReference type="ARBA" id="ARBA00023136"/>
    </source>
</evidence>
<protein>
    <submittedName>
        <fullName evidence="8">Calcium/sodium antiporter</fullName>
    </submittedName>
</protein>
<proteinExistence type="predicted"/>
<feature type="domain" description="Sodium/calcium exchanger membrane region" evidence="6">
    <location>
        <begin position="6"/>
        <end position="141"/>
    </location>
</feature>
<sequence length="323" mass="33866">MLLFSVAILVGLVLLAWSSERFVDGASSLARHWGIPPLVVGIVVVGFGTSAPEMLVSLTAAMQGNPGIALGNAVGSNITNIALVLGVTALLMPLSVHSRVVKRELPLVLLAGLFSWVLLRDGSLSQWDGILLVSTLVGLLGWMVHTARAAVTAGDDTLLQEIAAEMPATLSQKYAILWTVLGLLVLILSSRLLVWGATGIAQAFGVSDLIIGLTIVAIGTSLPELAASIASVRKGESDMAVGNIVGSNLFNNLAVIGLPALLSPIAVPDDFLSRDLPIMLGLTVLLLLFNFTPPKRNVIARPEGAVLLLAFIAYQILLYTQST</sequence>
<dbReference type="Pfam" id="PF01699">
    <property type="entry name" value="Na_Ca_ex"/>
    <property type="match status" value="2"/>
</dbReference>
<geneLocation type="plasmid" evidence="8">
    <name>pThsubDNT52_1</name>
</geneLocation>
<evidence type="ECO:0000256" key="5">
    <source>
        <dbReference type="SAM" id="Phobius"/>
    </source>
</evidence>
<dbReference type="RefSeq" id="WP_308134644.1">
    <property type="nucleotide sequence ID" value="NZ_CP133216.1"/>
</dbReference>
<feature type="transmembrane region" description="Helical" evidence="5">
    <location>
        <begin position="276"/>
        <end position="292"/>
    </location>
</feature>
<dbReference type="PANTHER" id="PTHR10846:SF8">
    <property type="entry name" value="INNER MEMBRANE PROTEIN YRBG"/>
    <property type="match status" value="1"/>
</dbReference>
<dbReference type="InterPro" id="IPR044880">
    <property type="entry name" value="NCX_ion-bd_dom_sf"/>
</dbReference>
<evidence type="ECO:0000256" key="1">
    <source>
        <dbReference type="ARBA" id="ARBA00004141"/>
    </source>
</evidence>
<feature type="transmembrane region" description="Helical" evidence="5">
    <location>
        <begin position="249"/>
        <end position="267"/>
    </location>
</feature>
<keyword evidence="9" id="KW-1185">Reference proteome</keyword>
<accession>A0AA51MM21</accession>
<keyword evidence="4 5" id="KW-0472">Membrane</keyword>
<dbReference type="GO" id="GO:0006874">
    <property type="term" value="P:intracellular calcium ion homeostasis"/>
    <property type="evidence" value="ECO:0007669"/>
    <property type="project" value="TreeGrafter"/>
</dbReference>
<keyword evidence="3 5" id="KW-1133">Transmembrane helix</keyword>
<evidence type="ECO:0000259" key="6">
    <source>
        <dbReference type="Pfam" id="PF01699"/>
    </source>
</evidence>
<dbReference type="AlphaFoldDB" id="A0AA51MM21"/>
<organism evidence="8">
    <name type="scientific">Thiothrix subterranea</name>
    <dbReference type="NCBI Taxonomy" id="2735563"/>
    <lineage>
        <taxon>Bacteria</taxon>
        <taxon>Pseudomonadati</taxon>
        <taxon>Pseudomonadota</taxon>
        <taxon>Gammaproteobacteria</taxon>
        <taxon>Thiotrichales</taxon>
        <taxon>Thiotrichaceae</taxon>
        <taxon>Thiothrix</taxon>
    </lineage>
</organism>
<gene>
    <name evidence="7" type="ORF">RCC75_09060</name>
    <name evidence="8" type="ORF">RCG00_00660</name>
</gene>
<dbReference type="GO" id="GO:0005262">
    <property type="term" value="F:calcium channel activity"/>
    <property type="evidence" value="ECO:0007669"/>
    <property type="project" value="TreeGrafter"/>
</dbReference>
<dbReference type="NCBIfam" id="TIGR00367">
    <property type="entry name" value="calcium/sodium antiporter"/>
    <property type="match status" value="1"/>
</dbReference>
<evidence type="ECO:0000256" key="2">
    <source>
        <dbReference type="ARBA" id="ARBA00022692"/>
    </source>
</evidence>
<feature type="domain" description="Sodium/calcium exchanger membrane region" evidence="6">
    <location>
        <begin position="175"/>
        <end position="319"/>
    </location>
</feature>
<dbReference type="EMBL" id="JAVFKN010000010">
    <property type="protein sequence ID" value="MDQ5768675.1"/>
    <property type="molecule type" value="Genomic_DNA"/>
</dbReference>
<keyword evidence="2 5" id="KW-0812">Transmembrane</keyword>
<dbReference type="GO" id="GO:0005886">
    <property type="term" value="C:plasma membrane"/>
    <property type="evidence" value="ECO:0007669"/>
    <property type="project" value="TreeGrafter"/>
</dbReference>
<dbReference type="EMBL" id="CP133216">
    <property type="protein sequence ID" value="WML84827.1"/>
    <property type="molecule type" value="Genomic_DNA"/>
</dbReference>
<feature type="transmembrane region" description="Helical" evidence="5">
    <location>
        <begin position="209"/>
        <end position="229"/>
    </location>
</feature>
<feature type="transmembrane region" description="Helical" evidence="5">
    <location>
        <begin position="304"/>
        <end position="320"/>
    </location>
</feature>